<dbReference type="HOGENOM" id="CLU_1969522_0_0_6"/>
<dbReference type="STRING" id="396588.Tgr7_2167"/>
<dbReference type="RefSeq" id="WP_012638725.1">
    <property type="nucleotide sequence ID" value="NC_011901.1"/>
</dbReference>
<dbReference type="eggNOG" id="ENOG503407E">
    <property type="taxonomic scope" value="Bacteria"/>
</dbReference>
<dbReference type="AlphaFoldDB" id="B8GUC7"/>
<protein>
    <recommendedName>
        <fullName evidence="3">Response regulator receiver protein</fullName>
    </recommendedName>
</protein>
<evidence type="ECO:0008006" key="3">
    <source>
        <dbReference type="Google" id="ProtNLM"/>
    </source>
</evidence>
<dbReference type="KEGG" id="tgr:Tgr7_2167"/>
<proteinExistence type="predicted"/>
<gene>
    <name evidence="1" type="ordered locus">Tgr7_2167</name>
</gene>
<name>B8GUC7_THISH</name>
<accession>B8GUC7</accession>
<dbReference type="OrthoDB" id="5296446at2"/>
<evidence type="ECO:0000313" key="2">
    <source>
        <dbReference type="Proteomes" id="UP000002383"/>
    </source>
</evidence>
<dbReference type="Proteomes" id="UP000002383">
    <property type="component" value="Chromosome"/>
</dbReference>
<evidence type="ECO:0000313" key="1">
    <source>
        <dbReference type="EMBL" id="ACL73247.1"/>
    </source>
</evidence>
<sequence length="129" mass="15492">MAEPTIEARMQRRYILMTTDQDMLARFRALTPEGWTAVVVTDLEDLGAWNEVLLHRFLVMDLDEFDAFDPLDVIRILRREHQINIPVFCFGGDEDIQDEMRLARADRFFSREEMLEMLPRFFEQYRWGE</sequence>
<organism evidence="1 2">
    <name type="scientific">Thioalkalivibrio sulfidiphilus (strain HL-EbGR7)</name>
    <dbReference type="NCBI Taxonomy" id="396588"/>
    <lineage>
        <taxon>Bacteria</taxon>
        <taxon>Pseudomonadati</taxon>
        <taxon>Pseudomonadota</taxon>
        <taxon>Gammaproteobacteria</taxon>
        <taxon>Chromatiales</taxon>
        <taxon>Ectothiorhodospiraceae</taxon>
        <taxon>Thioalkalivibrio</taxon>
    </lineage>
</organism>
<reference evidence="1 2" key="1">
    <citation type="journal article" date="2011" name="Stand. Genomic Sci.">
        <title>Complete genome sequence of 'Thioalkalivibrio sulfidophilus' HL-EbGr7.</title>
        <authorList>
            <person name="Muyzer G."/>
            <person name="Sorokin D.Y."/>
            <person name="Mavromatis K."/>
            <person name="Lapidus A."/>
            <person name="Clum A."/>
            <person name="Ivanova N."/>
            <person name="Pati A."/>
            <person name="d'Haeseleer P."/>
            <person name="Woyke T."/>
            <person name="Kyrpides N.C."/>
        </authorList>
    </citation>
    <scope>NUCLEOTIDE SEQUENCE [LARGE SCALE GENOMIC DNA]</scope>
    <source>
        <strain evidence="1 2">HL-EbGR7</strain>
    </source>
</reference>
<dbReference type="EMBL" id="CP001339">
    <property type="protein sequence ID" value="ACL73247.1"/>
    <property type="molecule type" value="Genomic_DNA"/>
</dbReference>
<keyword evidence="2" id="KW-1185">Reference proteome</keyword>